<dbReference type="InterPro" id="IPR002298">
    <property type="entry name" value="DNA_polymerase_A"/>
</dbReference>
<dbReference type="Pfam" id="PF00476">
    <property type="entry name" value="DNA_pol_A"/>
    <property type="match status" value="1"/>
</dbReference>
<dbReference type="EMBL" id="GQ403788">
    <property type="protein sequence ID" value="ADD25725.1"/>
    <property type="molecule type" value="Genomic_DNA"/>
</dbReference>
<keyword evidence="1" id="KW-0235">DNA replication</keyword>
<evidence type="ECO:0000256" key="2">
    <source>
        <dbReference type="ARBA" id="ARBA00023109"/>
    </source>
</evidence>
<dbReference type="PANTHER" id="PTHR10133:SF27">
    <property type="entry name" value="DNA POLYMERASE NU"/>
    <property type="match status" value="1"/>
</dbReference>
<dbReference type="InterPro" id="IPR043502">
    <property type="entry name" value="DNA/RNA_pol_sf"/>
</dbReference>
<dbReference type="Proteomes" id="UP000207683">
    <property type="component" value="Segment"/>
</dbReference>
<dbReference type="GO" id="GO:0003677">
    <property type="term" value="F:DNA binding"/>
    <property type="evidence" value="ECO:0007669"/>
    <property type="project" value="InterPro"/>
</dbReference>
<dbReference type="SUPFAM" id="SSF56672">
    <property type="entry name" value="DNA/RNA polymerases"/>
    <property type="match status" value="1"/>
</dbReference>
<accession>D3W0F9</accession>
<keyword evidence="2" id="KW-1194">Viral DNA replication</keyword>
<protein>
    <submittedName>
        <fullName evidence="4">Putative DNA polymerase</fullName>
    </submittedName>
</protein>
<organism evidence="4 5">
    <name type="scientific">Lactococcus phage 1358</name>
    <dbReference type="NCBI Taxonomy" id="741942"/>
    <lineage>
        <taxon>Viruses</taxon>
        <taxon>Duplodnaviria</taxon>
        <taxon>Heunggongvirae</taxon>
        <taxon>Uroviricota</taxon>
        <taxon>Caudoviricetes</taxon>
        <taxon>Whiteheadvirus</taxon>
        <taxon>Whiteheadvirus wv1358</taxon>
    </lineage>
</organism>
<dbReference type="GO" id="GO:0006302">
    <property type="term" value="P:double-strand break repair"/>
    <property type="evidence" value="ECO:0007669"/>
    <property type="project" value="TreeGrafter"/>
</dbReference>
<dbReference type="KEGG" id="vg:24366529"/>
<keyword evidence="5" id="KW-1185">Reference proteome</keyword>
<dbReference type="SUPFAM" id="SSF53098">
    <property type="entry name" value="Ribonuclease H-like"/>
    <property type="match status" value="1"/>
</dbReference>
<dbReference type="Gene3D" id="1.10.150.20">
    <property type="entry name" value="5' to 3' exonuclease, C-terminal subdomain"/>
    <property type="match status" value="1"/>
</dbReference>
<reference evidence="4 5" key="1">
    <citation type="journal article" date="2010" name="Appl. Environ. Microbiol.">
        <title>Genome organization and characterization of the virulent lactococcal phage 1358 and its similarities to Listeria phages.</title>
        <authorList>
            <person name="Dupuis M.E."/>
            <person name="Moineau S."/>
        </authorList>
    </citation>
    <scope>NUCLEOTIDE SEQUENCE [LARGE SCALE GENOMIC DNA]</scope>
</reference>
<evidence type="ECO:0000313" key="5">
    <source>
        <dbReference type="Proteomes" id="UP000207683"/>
    </source>
</evidence>
<sequence length="653" mass="72906">MKKPLHIDIETFSDVDLAGCGVYRYAASPAFYIQLFSYRFGDEPVTRLDLQQGDVIPSKVLRALRDPKRIKVAHNAQFERVCIGYELDGRPLDPTNWRCTMVWGSCLGLPQSLDGMGKALGLDVQKDKEGKRLIQYFSKPCKPTKANGGRTQNLPEHAPEDWEHYGKYNEIDVEVETGISDKLAAIYELPADEWRGYENDQRINDAGVPVDVPFVRQAIKLKDKLKKRSSMKLRRLTGVESVTKVQQLKAWAAAQGYPVESLDKQHCEDYLNDPELHQDFPEVYRMIELYQEAGGAAVAKYDKIMAQLMPDGTIKGQLRFCGAGATARWAGKGVQVQNLPRVYLKADKLEAARQIVAKGKTVGLKKFGNPIDVITQLVRTSLKPPTDYEFGVSDYSAIEARVVAWFAGESWVLKAFEDGEDIYVATASKMYHVTGEEAEAMRQKGKQATLALGYQGGANALIVMGALRAGIPEEELPELVQLWRKANPNIVNLWHTVDKAARMAINNGGAKRYVLADGKLVISYKGDEHVLQVQLPSGRKLNYFDCKIRDNKISYLKGVRGDGSRFYADTYGGKLTENLVQATSRDLLLAALMRIEAAGIQTVFHVHDETINIVPEGTKIEEINNLMTSPAPEWADGLPLDSEGDVIKYYRKV</sequence>
<proteinExistence type="predicted"/>
<evidence type="ECO:0000313" key="4">
    <source>
        <dbReference type="EMBL" id="ADD25725.1"/>
    </source>
</evidence>
<dbReference type="GO" id="GO:0006261">
    <property type="term" value="P:DNA-templated DNA replication"/>
    <property type="evidence" value="ECO:0007669"/>
    <property type="project" value="InterPro"/>
</dbReference>
<feature type="domain" description="DNA-directed DNA polymerase family A palm" evidence="3">
    <location>
        <begin position="375"/>
        <end position="618"/>
    </location>
</feature>
<dbReference type="GeneID" id="24366529"/>
<dbReference type="GO" id="GO:0039693">
    <property type="term" value="P:viral DNA genome replication"/>
    <property type="evidence" value="ECO:0007669"/>
    <property type="project" value="UniProtKB-KW"/>
</dbReference>
<name>D3W0F9_9CAUD</name>
<dbReference type="OrthoDB" id="5706at10239"/>
<dbReference type="RefSeq" id="YP_009140415.1">
    <property type="nucleotide sequence ID" value="NC_027120.1"/>
</dbReference>
<evidence type="ECO:0000256" key="1">
    <source>
        <dbReference type="ARBA" id="ARBA00022705"/>
    </source>
</evidence>
<evidence type="ECO:0000259" key="3">
    <source>
        <dbReference type="SMART" id="SM00482"/>
    </source>
</evidence>
<dbReference type="SMART" id="SM00482">
    <property type="entry name" value="POLAc"/>
    <property type="match status" value="1"/>
</dbReference>
<dbReference type="InterPro" id="IPR001098">
    <property type="entry name" value="DNA-dir_DNA_pol_A_palm_dom"/>
</dbReference>
<dbReference type="GO" id="GO:0003887">
    <property type="term" value="F:DNA-directed DNA polymerase activity"/>
    <property type="evidence" value="ECO:0007669"/>
    <property type="project" value="InterPro"/>
</dbReference>
<dbReference type="PANTHER" id="PTHR10133">
    <property type="entry name" value="DNA POLYMERASE I"/>
    <property type="match status" value="1"/>
</dbReference>
<dbReference type="InterPro" id="IPR012337">
    <property type="entry name" value="RNaseH-like_sf"/>
</dbReference>